<keyword evidence="10" id="KW-1185">Reference proteome</keyword>
<name>A0A143H9B1_9BACL</name>
<evidence type="ECO:0000313" key="10">
    <source>
        <dbReference type="Proteomes" id="UP000076021"/>
    </source>
</evidence>
<evidence type="ECO:0000256" key="7">
    <source>
        <dbReference type="HAMAP-Rule" id="MF_00910"/>
    </source>
</evidence>
<gene>
    <name evidence="7" type="primary">ftsL</name>
    <name evidence="9" type="ORF">ATY39_02180</name>
</gene>
<evidence type="ECO:0000313" key="9">
    <source>
        <dbReference type="EMBL" id="AMW98337.1"/>
    </source>
</evidence>
<feature type="transmembrane region" description="Helical" evidence="7">
    <location>
        <begin position="41"/>
        <end position="60"/>
    </location>
</feature>
<keyword evidence="3 7" id="KW-0812">Transmembrane</keyword>
<dbReference type="OrthoDB" id="14664at2"/>
<evidence type="ECO:0000256" key="2">
    <source>
        <dbReference type="ARBA" id="ARBA00022618"/>
    </source>
</evidence>
<evidence type="ECO:0000256" key="6">
    <source>
        <dbReference type="ARBA" id="ARBA00023306"/>
    </source>
</evidence>
<evidence type="ECO:0000256" key="5">
    <source>
        <dbReference type="ARBA" id="ARBA00023136"/>
    </source>
</evidence>
<proteinExistence type="inferred from homology"/>
<dbReference type="GO" id="GO:0005886">
    <property type="term" value="C:plasma membrane"/>
    <property type="evidence" value="ECO:0007669"/>
    <property type="project" value="UniProtKB-SubCell"/>
</dbReference>
<evidence type="ECO:0000256" key="8">
    <source>
        <dbReference type="NCBIfam" id="TIGR02209"/>
    </source>
</evidence>
<reference evidence="9 10" key="1">
    <citation type="journal article" date="2016" name="Genome Announc.">
        <title>Whole-Genome Sequence of Rummeliibacillus stabekisii Strain PP9 Isolated from Antarctic Soil.</title>
        <authorList>
            <person name="da Mota F.F."/>
            <person name="Vollu R.E."/>
            <person name="Jurelevicius D."/>
            <person name="Seldin L."/>
        </authorList>
    </citation>
    <scope>NUCLEOTIDE SEQUENCE [LARGE SCALE GENOMIC DNA]</scope>
    <source>
        <strain evidence="9 10">PP9</strain>
    </source>
</reference>
<dbReference type="GO" id="GO:0032153">
    <property type="term" value="C:cell division site"/>
    <property type="evidence" value="ECO:0007669"/>
    <property type="project" value="UniProtKB-UniRule"/>
</dbReference>
<reference evidence="10" key="2">
    <citation type="submission" date="2016-03" db="EMBL/GenBank/DDBJ databases">
        <authorList>
            <person name="Ploux O."/>
        </authorList>
    </citation>
    <scope>NUCLEOTIDE SEQUENCE [LARGE SCALE GENOMIC DNA]</scope>
    <source>
        <strain evidence="10">PP9</strain>
    </source>
</reference>
<evidence type="ECO:0000256" key="1">
    <source>
        <dbReference type="ARBA" id="ARBA00022475"/>
    </source>
</evidence>
<dbReference type="NCBIfam" id="TIGR02209">
    <property type="entry name" value="ftsL_broad"/>
    <property type="match status" value="1"/>
</dbReference>
<evidence type="ECO:0000256" key="4">
    <source>
        <dbReference type="ARBA" id="ARBA00022989"/>
    </source>
</evidence>
<dbReference type="EMBL" id="CP014806">
    <property type="protein sequence ID" value="AMW98337.1"/>
    <property type="molecule type" value="Genomic_DNA"/>
</dbReference>
<keyword evidence="4 7" id="KW-1133">Transmembrane helix</keyword>
<protein>
    <recommendedName>
        <fullName evidence="7 8">Cell division protein FtsL</fullName>
    </recommendedName>
</protein>
<keyword evidence="5 7" id="KW-0472">Membrane</keyword>
<keyword evidence="2 7" id="KW-0132">Cell division</keyword>
<dbReference type="InterPro" id="IPR011922">
    <property type="entry name" value="Cell_div_FtsL"/>
</dbReference>
<dbReference type="GO" id="GO:0043093">
    <property type="term" value="P:FtsZ-dependent cytokinesis"/>
    <property type="evidence" value="ECO:0007669"/>
    <property type="project" value="UniProtKB-UniRule"/>
</dbReference>
<dbReference type="STRING" id="241244.ATY39_02180"/>
<comment type="similarity">
    <text evidence="7">Belongs to the FtsL family.</text>
</comment>
<keyword evidence="1 7" id="KW-1003">Cell membrane</keyword>
<dbReference type="AlphaFoldDB" id="A0A143H9B1"/>
<keyword evidence="6 7" id="KW-0131">Cell cycle</keyword>
<dbReference type="Proteomes" id="UP000076021">
    <property type="component" value="Chromosome"/>
</dbReference>
<dbReference type="RefSeq" id="WP_066785194.1">
    <property type="nucleotide sequence ID" value="NZ_BJVD01000001.1"/>
</dbReference>
<comment type="function">
    <text evidence="7">Essential cell division protein.</text>
</comment>
<dbReference type="KEGG" id="rst:ATY39_02180"/>
<sequence length="123" mass="13841">MGLPQQREHHTYIKQPVAPEQHIPKTVTKPRKSRITKLEKILMLVMTATIAFIAVGNLNVQSSINSTTVDIQKTEADIVEVKKQNSELSMEISELSTYDRIWKKANALGLKLNEKNMKVASGQ</sequence>
<evidence type="ECO:0000256" key="3">
    <source>
        <dbReference type="ARBA" id="ARBA00022692"/>
    </source>
</evidence>
<accession>A0A143H9B1</accession>
<comment type="subcellular location">
    <subcellularLocation>
        <location evidence="7">Cell membrane</location>
        <topology evidence="7">Single-pass type II membrane protein</topology>
    </subcellularLocation>
    <text evidence="7">Localizes to the division septum where it forms a ring structure.</text>
</comment>
<organism evidence="9 10">
    <name type="scientific">Rummeliibacillus stabekisii</name>
    <dbReference type="NCBI Taxonomy" id="241244"/>
    <lineage>
        <taxon>Bacteria</taxon>
        <taxon>Bacillati</taxon>
        <taxon>Bacillota</taxon>
        <taxon>Bacilli</taxon>
        <taxon>Bacillales</taxon>
        <taxon>Caryophanaceae</taxon>
        <taxon>Rummeliibacillus</taxon>
    </lineage>
</organism>
<dbReference type="HAMAP" id="MF_00910">
    <property type="entry name" value="FtsL"/>
    <property type="match status" value="1"/>
</dbReference>